<reference evidence="3" key="1">
    <citation type="submission" date="2017-09" db="EMBL/GenBank/DDBJ databases">
        <title>Depth-based differentiation of microbial function through sediment-hosted aquifers and enrichment of novel symbionts in the deep terrestrial subsurface.</title>
        <authorList>
            <person name="Probst A.J."/>
            <person name="Ladd B."/>
            <person name="Jarett J.K."/>
            <person name="Geller-Mcgrath D.E."/>
            <person name="Sieber C.M.K."/>
            <person name="Emerson J.B."/>
            <person name="Anantharaman K."/>
            <person name="Thomas B.C."/>
            <person name="Malmstrom R."/>
            <person name="Stieglmeier M."/>
            <person name="Klingl A."/>
            <person name="Woyke T."/>
            <person name="Ryan C.M."/>
            <person name="Banfield J.F."/>
        </authorList>
    </citation>
    <scope>NUCLEOTIDE SEQUENCE [LARGE SCALE GENOMIC DNA]</scope>
</reference>
<proteinExistence type="predicted"/>
<feature type="non-terminal residue" evidence="2">
    <location>
        <position position="1"/>
    </location>
</feature>
<evidence type="ECO:0000256" key="1">
    <source>
        <dbReference type="SAM" id="MobiDB-lite"/>
    </source>
</evidence>
<name>A0A2M8L3W5_9BACT</name>
<accession>A0A2M8L3W5</accession>
<comment type="caution">
    <text evidence="2">The sequence shown here is derived from an EMBL/GenBank/DDBJ whole genome shotgun (WGS) entry which is preliminary data.</text>
</comment>
<feature type="region of interest" description="Disordered" evidence="1">
    <location>
        <begin position="1"/>
        <end position="26"/>
    </location>
</feature>
<feature type="non-terminal residue" evidence="2">
    <location>
        <position position="104"/>
    </location>
</feature>
<dbReference type="Proteomes" id="UP000231474">
    <property type="component" value="Unassembled WGS sequence"/>
</dbReference>
<gene>
    <name evidence="2" type="ORF">COU95_01495</name>
</gene>
<dbReference type="Gene3D" id="3.30.190.20">
    <property type="match status" value="1"/>
</dbReference>
<evidence type="ECO:0008006" key="4">
    <source>
        <dbReference type="Google" id="ProtNLM"/>
    </source>
</evidence>
<evidence type="ECO:0000313" key="3">
    <source>
        <dbReference type="Proteomes" id="UP000231474"/>
    </source>
</evidence>
<dbReference type="InterPro" id="IPR023674">
    <property type="entry name" value="Ribosomal_uL1-like"/>
</dbReference>
<organism evidence="2 3">
    <name type="scientific">Candidatus Shapirobacteria bacterium CG10_big_fil_rev_8_21_14_0_10_40_9</name>
    <dbReference type="NCBI Taxonomy" id="1974888"/>
    <lineage>
        <taxon>Bacteria</taxon>
        <taxon>Candidatus Shapironibacteriota</taxon>
    </lineage>
</organism>
<dbReference type="AlphaFoldDB" id="A0A2M8L3W5"/>
<dbReference type="EMBL" id="PFEK01000028">
    <property type="protein sequence ID" value="PJE67613.1"/>
    <property type="molecule type" value="Genomic_DNA"/>
</dbReference>
<dbReference type="SUPFAM" id="SSF56808">
    <property type="entry name" value="Ribosomal protein L1"/>
    <property type="match status" value="1"/>
</dbReference>
<evidence type="ECO:0000313" key="2">
    <source>
        <dbReference type="EMBL" id="PJE67613.1"/>
    </source>
</evidence>
<protein>
    <recommendedName>
        <fullName evidence="4">50S ribosomal protein L1</fullName>
    </recommendedName>
</protein>
<sequence>AVTAELIPEEKPATQKAQKETEAQKRIKPKKIRGKNYLAAKTKIDPTKLYPIHEAIKLLKETSYGKFDGSAEIHLVTGKTGINGDVSLPYFQGKTKKVEIADEE</sequence>
<feature type="compositionally biased region" description="Basic and acidic residues" evidence="1">
    <location>
        <begin position="8"/>
        <end position="25"/>
    </location>
</feature>